<dbReference type="Proteomes" id="UP001066276">
    <property type="component" value="Chromosome 8"/>
</dbReference>
<dbReference type="AlphaFoldDB" id="A0AAV7NSM6"/>
<dbReference type="EMBL" id="JANPWB010000012">
    <property type="protein sequence ID" value="KAJ1117363.1"/>
    <property type="molecule type" value="Genomic_DNA"/>
</dbReference>
<sequence>MVEPYLKDPQKKEDFRLQTSVQCLDVTLATCGRRRKCLRLNVLRRSDRRHLRPLPCWCLHLLALDLLLGLMDGRSCVEDVDLVCEIDHAVIVEGRWRCELEDDSTLQRVIGLIEGV</sequence>
<protein>
    <submittedName>
        <fullName evidence="1">Uncharacterized protein</fullName>
    </submittedName>
</protein>
<evidence type="ECO:0000313" key="1">
    <source>
        <dbReference type="EMBL" id="KAJ1117363.1"/>
    </source>
</evidence>
<gene>
    <name evidence="1" type="ORF">NDU88_005563</name>
</gene>
<accession>A0AAV7NSM6</accession>
<comment type="caution">
    <text evidence="1">The sequence shown here is derived from an EMBL/GenBank/DDBJ whole genome shotgun (WGS) entry which is preliminary data.</text>
</comment>
<reference evidence="1" key="1">
    <citation type="journal article" date="2022" name="bioRxiv">
        <title>Sequencing and chromosome-scale assembly of the giantPleurodeles waltlgenome.</title>
        <authorList>
            <person name="Brown T."/>
            <person name="Elewa A."/>
            <person name="Iarovenko S."/>
            <person name="Subramanian E."/>
            <person name="Araus A.J."/>
            <person name="Petzold A."/>
            <person name="Susuki M."/>
            <person name="Suzuki K.-i.T."/>
            <person name="Hayashi T."/>
            <person name="Toyoda A."/>
            <person name="Oliveira C."/>
            <person name="Osipova E."/>
            <person name="Leigh N.D."/>
            <person name="Simon A."/>
            <person name="Yun M.H."/>
        </authorList>
    </citation>
    <scope>NUCLEOTIDE SEQUENCE</scope>
    <source>
        <strain evidence="1">20211129_DDA</strain>
        <tissue evidence="1">Liver</tissue>
    </source>
</reference>
<proteinExistence type="predicted"/>
<evidence type="ECO:0000313" key="2">
    <source>
        <dbReference type="Proteomes" id="UP001066276"/>
    </source>
</evidence>
<organism evidence="1 2">
    <name type="scientific">Pleurodeles waltl</name>
    <name type="common">Iberian ribbed newt</name>
    <dbReference type="NCBI Taxonomy" id="8319"/>
    <lineage>
        <taxon>Eukaryota</taxon>
        <taxon>Metazoa</taxon>
        <taxon>Chordata</taxon>
        <taxon>Craniata</taxon>
        <taxon>Vertebrata</taxon>
        <taxon>Euteleostomi</taxon>
        <taxon>Amphibia</taxon>
        <taxon>Batrachia</taxon>
        <taxon>Caudata</taxon>
        <taxon>Salamandroidea</taxon>
        <taxon>Salamandridae</taxon>
        <taxon>Pleurodelinae</taxon>
        <taxon>Pleurodeles</taxon>
    </lineage>
</organism>
<name>A0AAV7NSM6_PLEWA</name>
<keyword evidence="2" id="KW-1185">Reference proteome</keyword>